<reference evidence="7" key="1">
    <citation type="journal article" date="2023" name="Int. J. Syst. Evol. Microbiol.">
        <title>Collibacillus ludicampi gen. nov., sp. nov., a new soil bacterium of the family Alicyclobacillaceae.</title>
        <authorList>
            <person name="Jojima T."/>
            <person name="Ioku Y."/>
            <person name="Fukuta Y."/>
            <person name="Shirasaka N."/>
            <person name="Matsumura Y."/>
            <person name="Mori M."/>
        </authorList>
    </citation>
    <scope>NUCLEOTIDE SEQUENCE</scope>
    <source>
        <strain evidence="7">TP075</strain>
    </source>
</reference>
<dbReference type="InterPro" id="IPR029063">
    <property type="entry name" value="SAM-dependent_MTases_sf"/>
</dbReference>
<gene>
    <name evidence="7" type="ORF">DNHGIG_29170</name>
</gene>
<comment type="catalytic activity">
    <reaction evidence="5">
        <text>phosphoethanolamine + S-adenosyl-L-methionine = N-methylethanolamine phosphate + S-adenosyl-L-homocysteine + H(+)</text>
        <dbReference type="Rhea" id="RHEA:20365"/>
        <dbReference type="ChEBI" id="CHEBI:15378"/>
        <dbReference type="ChEBI" id="CHEBI:57781"/>
        <dbReference type="ChEBI" id="CHEBI:57856"/>
        <dbReference type="ChEBI" id="CHEBI:58190"/>
        <dbReference type="ChEBI" id="CHEBI:59789"/>
        <dbReference type="EC" id="2.1.1.103"/>
    </reaction>
    <physiologicalReaction direction="left-to-right" evidence="5">
        <dbReference type="Rhea" id="RHEA:20366"/>
    </physiologicalReaction>
</comment>
<evidence type="ECO:0000256" key="3">
    <source>
        <dbReference type="ARBA" id="ARBA00022679"/>
    </source>
</evidence>
<keyword evidence="3" id="KW-0808">Transferase</keyword>
<dbReference type="GO" id="GO:0000234">
    <property type="term" value="F:phosphoethanolamine N-methyltransferase activity"/>
    <property type="evidence" value="ECO:0007669"/>
    <property type="project" value="UniProtKB-EC"/>
</dbReference>
<comment type="caution">
    <text evidence="7">The sequence shown here is derived from an EMBL/GenBank/DDBJ whole genome shotgun (WGS) entry which is preliminary data.</text>
</comment>
<dbReference type="Pfam" id="PF13649">
    <property type="entry name" value="Methyltransf_25"/>
    <property type="match status" value="1"/>
</dbReference>
<evidence type="ECO:0000313" key="8">
    <source>
        <dbReference type="Proteomes" id="UP001057291"/>
    </source>
</evidence>
<evidence type="ECO:0000256" key="4">
    <source>
        <dbReference type="ARBA" id="ARBA00025707"/>
    </source>
</evidence>
<comment type="pathway">
    <text evidence="4">Phospholipid metabolism.</text>
</comment>
<dbReference type="GO" id="GO:0032259">
    <property type="term" value="P:methylation"/>
    <property type="evidence" value="ECO:0007669"/>
    <property type="project" value="UniProtKB-KW"/>
</dbReference>
<protein>
    <submittedName>
        <fullName evidence="7">Methylase</fullName>
    </submittedName>
</protein>
<keyword evidence="8" id="KW-1185">Reference proteome</keyword>
<dbReference type="InterPro" id="IPR041698">
    <property type="entry name" value="Methyltransf_25"/>
</dbReference>
<dbReference type="AlphaFoldDB" id="A0AAV4LIB4"/>
<dbReference type="CDD" id="cd02440">
    <property type="entry name" value="AdoMet_MTases"/>
    <property type="match status" value="1"/>
</dbReference>
<sequence length="243" mass="27286">MNYHDALAQLGIGSAHPGGFAATVELVEKIPLNRKMKVLEIGCGSGRTACYLAKERQCEVIGIDIRPLMIEKAERRAAKEGVQVKFLCADACRLPFSDQTFDVVFAESVTVFLPIREALSEYYRVLAPGGVLYDREMVELKPHSQDLRKKIARLYGAKLVPSFHGWIRELQKAGFKQCGVRDPCTVAAGLHSMEDMNYPDFHQEISPEVFASMDIQKIVQENTEMMTMYAEYLGYGVFHGTKQ</sequence>
<evidence type="ECO:0000256" key="2">
    <source>
        <dbReference type="ARBA" id="ARBA00022603"/>
    </source>
</evidence>
<name>A0AAV4LIB4_9BACL</name>
<evidence type="ECO:0000256" key="5">
    <source>
        <dbReference type="ARBA" id="ARBA00047622"/>
    </source>
</evidence>
<organism evidence="7 8">
    <name type="scientific">Collibacillus ludicampi</name>
    <dbReference type="NCBI Taxonomy" id="2771369"/>
    <lineage>
        <taxon>Bacteria</taxon>
        <taxon>Bacillati</taxon>
        <taxon>Bacillota</taxon>
        <taxon>Bacilli</taxon>
        <taxon>Bacillales</taxon>
        <taxon>Alicyclobacillaceae</taxon>
        <taxon>Collibacillus</taxon>
    </lineage>
</organism>
<evidence type="ECO:0000259" key="6">
    <source>
        <dbReference type="Pfam" id="PF13649"/>
    </source>
</evidence>
<comment type="pathway">
    <text evidence="1">Lipid metabolism.</text>
</comment>
<dbReference type="PANTHER" id="PTHR44307:SF2">
    <property type="entry name" value="PHOSPHOETHANOLAMINE METHYLTRANSFERASE ISOFORM X1"/>
    <property type="match status" value="1"/>
</dbReference>
<proteinExistence type="predicted"/>
<dbReference type="RefSeq" id="WP_282200357.1">
    <property type="nucleotide sequence ID" value="NZ_BOQE01000001.1"/>
</dbReference>
<accession>A0AAV4LIB4</accession>
<dbReference type="SUPFAM" id="SSF53335">
    <property type="entry name" value="S-adenosyl-L-methionine-dependent methyltransferases"/>
    <property type="match status" value="1"/>
</dbReference>
<evidence type="ECO:0000256" key="1">
    <source>
        <dbReference type="ARBA" id="ARBA00005189"/>
    </source>
</evidence>
<dbReference type="PANTHER" id="PTHR44307">
    <property type="entry name" value="PHOSPHOETHANOLAMINE METHYLTRANSFERASE"/>
    <property type="match status" value="1"/>
</dbReference>
<keyword evidence="2 7" id="KW-0489">Methyltransferase</keyword>
<feature type="domain" description="Methyltransferase" evidence="6">
    <location>
        <begin position="38"/>
        <end position="130"/>
    </location>
</feature>
<dbReference type="Proteomes" id="UP001057291">
    <property type="component" value="Unassembled WGS sequence"/>
</dbReference>
<dbReference type="EMBL" id="BOQE01000001">
    <property type="protein sequence ID" value="GIM47368.1"/>
    <property type="molecule type" value="Genomic_DNA"/>
</dbReference>
<dbReference type="Gene3D" id="3.40.50.150">
    <property type="entry name" value="Vaccinia Virus protein VP39"/>
    <property type="match status" value="1"/>
</dbReference>
<evidence type="ECO:0000313" key="7">
    <source>
        <dbReference type="EMBL" id="GIM47368.1"/>
    </source>
</evidence>